<keyword evidence="1 2" id="KW-0103">Bromodomain</keyword>
<name>A0A9P1MZ74_9PELO</name>
<dbReference type="AlphaFoldDB" id="A0A9P1MZ74"/>
<dbReference type="PANTHER" id="PTHR15398">
    <property type="entry name" value="BROMODOMAIN-CONTAINING PROTEIN 8"/>
    <property type="match status" value="1"/>
</dbReference>
<feature type="compositionally biased region" description="Low complexity" evidence="3">
    <location>
        <begin position="361"/>
        <end position="380"/>
    </location>
</feature>
<feature type="region of interest" description="Disordered" evidence="3">
    <location>
        <begin position="176"/>
        <end position="198"/>
    </location>
</feature>
<evidence type="ECO:0000313" key="5">
    <source>
        <dbReference type="EMBL" id="CAI5442105.1"/>
    </source>
</evidence>
<comment type="caution">
    <text evidence="5">The sequence shown here is derived from an EMBL/GenBank/DDBJ whole genome shotgun (WGS) entry which is preliminary data.</text>
</comment>
<evidence type="ECO:0000256" key="1">
    <source>
        <dbReference type="ARBA" id="ARBA00023117"/>
    </source>
</evidence>
<feature type="region of interest" description="Disordered" evidence="3">
    <location>
        <begin position="332"/>
        <end position="351"/>
    </location>
</feature>
<feature type="compositionally biased region" description="Basic and acidic residues" evidence="3">
    <location>
        <begin position="254"/>
        <end position="266"/>
    </location>
</feature>
<reference evidence="5" key="1">
    <citation type="submission" date="2022-11" db="EMBL/GenBank/DDBJ databases">
        <authorList>
            <person name="Kikuchi T."/>
        </authorList>
    </citation>
    <scope>NUCLEOTIDE SEQUENCE</scope>
    <source>
        <strain evidence="5">PS1010</strain>
    </source>
</reference>
<dbReference type="InterPro" id="IPR036427">
    <property type="entry name" value="Bromodomain-like_sf"/>
</dbReference>
<dbReference type="Pfam" id="PF00439">
    <property type="entry name" value="Bromodomain"/>
    <property type="match status" value="1"/>
</dbReference>
<dbReference type="OrthoDB" id="1742084at2759"/>
<dbReference type="GO" id="GO:0035267">
    <property type="term" value="C:NuA4 histone acetyltransferase complex"/>
    <property type="evidence" value="ECO:0007669"/>
    <property type="project" value="TreeGrafter"/>
</dbReference>
<proteinExistence type="predicted"/>
<dbReference type="Gene3D" id="1.20.920.10">
    <property type="entry name" value="Bromodomain-like"/>
    <property type="match status" value="1"/>
</dbReference>
<feature type="region of interest" description="Disordered" evidence="3">
    <location>
        <begin position="234"/>
        <end position="301"/>
    </location>
</feature>
<evidence type="ECO:0000256" key="2">
    <source>
        <dbReference type="PROSITE-ProRule" id="PRU00035"/>
    </source>
</evidence>
<organism evidence="5 6">
    <name type="scientific">Caenorhabditis angaria</name>
    <dbReference type="NCBI Taxonomy" id="860376"/>
    <lineage>
        <taxon>Eukaryota</taxon>
        <taxon>Metazoa</taxon>
        <taxon>Ecdysozoa</taxon>
        <taxon>Nematoda</taxon>
        <taxon>Chromadorea</taxon>
        <taxon>Rhabditida</taxon>
        <taxon>Rhabditina</taxon>
        <taxon>Rhabditomorpha</taxon>
        <taxon>Rhabditoidea</taxon>
        <taxon>Rhabditidae</taxon>
        <taxon>Peloderinae</taxon>
        <taxon>Caenorhabditis</taxon>
    </lineage>
</organism>
<evidence type="ECO:0000256" key="3">
    <source>
        <dbReference type="SAM" id="MobiDB-lite"/>
    </source>
</evidence>
<feature type="compositionally biased region" description="Low complexity" evidence="3">
    <location>
        <begin position="238"/>
        <end position="253"/>
    </location>
</feature>
<evidence type="ECO:0000259" key="4">
    <source>
        <dbReference type="PROSITE" id="PS50014"/>
    </source>
</evidence>
<dbReference type="SMART" id="SM00297">
    <property type="entry name" value="BROMO"/>
    <property type="match status" value="1"/>
</dbReference>
<gene>
    <name evidence="5" type="ORF">CAMP_LOCUS4742</name>
</gene>
<protein>
    <recommendedName>
        <fullName evidence="4">Bromo domain-containing protein</fullName>
    </recommendedName>
</protein>
<feature type="domain" description="Bromo" evidence="4">
    <location>
        <begin position="574"/>
        <end position="644"/>
    </location>
</feature>
<feature type="region of interest" description="Disordered" evidence="3">
    <location>
        <begin position="478"/>
        <end position="506"/>
    </location>
</feature>
<dbReference type="SUPFAM" id="SSF47370">
    <property type="entry name" value="Bromodomain"/>
    <property type="match status" value="1"/>
</dbReference>
<dbReference type="EMBL" id="CANHGI010000002">
    <property type="protein sequence ID" value="CAI5442105.1"/>
    <property type="molecule type" value="Genomic_DNA"/>
</dbReference>
<evidence type="ECO:0000313" key="6">
    <source>
        <dbReference type="Proteomes" id="UP001152747"/>
    </source>
</evidence>
<feature type="region of interest" description="Disordered" evidence="3">
    <location>
        <begin position="359"/>
        <end position="420"/>
    </location>
</feature>
<dbReference type="PROSITE" id="PS50014">
    <property type="entry name" value="BROMODOMAIN_2"/>
    <property type="match status" value="1"/>
</dbReference>
<dbReference type="Proteomes" id="UP001152747">
    <property type="component" value="Unassembled WGS sequence"/>
</dbReference>
<sequence>MKLIRHSQWTNVERLDLLRICSDETVEKDWRIRADEMSRRYSKLGIFFTAKVLHSEFERILSAPCPGIEPNISGQYSYSHKVLMEKWIAHFSKVIEEENSKKSELAMVEIRRCTSLIEKLLADKMSLEEMGDLLEKMKMEDPKKEDDIQFRRVVSTYSNRLLHVWKETGRTVLNPGESMMLPPTIKKDEEEGGSGFMTPTYNSSAITAIASPIRSVAEAMKDAVPIFAEPIPPPPAVHIPAPSASPQQQQKSAEIQDVKMEDDISVKSEGSVPPDRPDTPKNHPNRRRASAVPPKAEVQDPEILAVPQIPPVKKLTGKRRRELVESADSFEIPSAPMTPMPTEWRDQECQTEVSIKSVVGTTVSASPRRSAASANTAATPLRKSSRRSEKPATPAPTPTPSANSLNTSGTSSNSSGLSHSIGCQTSRVEFEKDDVVTFYYAPESFADKISTELVNLERKKSAGGKRQGEETMMEIQNEKAADDNASGDESATTSHARRGSKSESRRELTYIVDTQTALAQKLIDEKSYKLFREIVDTATAAAATDSPVVAKRARKDDRKDDSRFLLNNMLRILTEHKYSSIFMQPVTEKDAPGYTNTIKIRVDLATLRKEIDSGQVTTRNQFMLKAYTMFANAVMFNCTGHDANTYAKNMVRDLMTDILTASSEERKGGISRRSKIIDEARSSHRSQSMEPEQIPYLGVPGNQRQLFKRAAQTASNIIKKMAKK</sequence>
<accession>A0A9P1MZ74</accession>
<dbReference type="PANTHER" id="PTHR15398:SF4">
    <property type="entry name" value="BROMODOMAIN-CONTAINING PROTEIN 8 ISOFORM X1"/>
    <property type="match status" value="1"/>
</dbReference>
<keyword evidence="6" id="KW-1185">Reference proteome</keyword>
<dbReference type="InterPro" id="IPR001487">
    <property type="entry name" value="Bromodomain"/>
</dbReference>
<feature type="compositionally biased region" description="Low complexity" evidence="3">
    <location>
        <begin position="400"/>
        <end position="418"/>
    </location>
</feature>